<evidence type="ECO:0000313" key="2">
    <source>
        <dbReference type="Proteomes" id="UP000002526"/>
    </source>
</evidence>
<evidence type="ECO:0000313" key="1">
    <source>
        <dbReference type="EMBL" id="BAC45857.1"/>
    </source>
</evidence>
<dbReference type="KEGG" id="bja:bsl0592"/>
<accession>Q89WT6</accession>
<dbReference type="EnsemblBacteria" id="BAC45857">
    <property type="protein sequence ID" value="BAC45857"/>
    <property type="gene ID" value="BAC45857"/>
</dbReference>
<reference evidence="2" key="1">
    <citation type="journal article" date="2002" name="DNA Res.">
        <title>Complete genomic sequence of nitrogen-fixing symbiotic bacterium Bradyrhizobium japonicum USDA110.</title>
        <authorList>
            <person name="Kaneko T."/>
            <person name="Nakamura Y."/>
            <person name="Sato S."/>
            <person name="Minamisawa K."/>
            <person name="Uchiumi T."/>
            <person name="Sasamoto S."/>
            <person name="Watanabe A."/>
            <person name="Idesawa K."/>
            <person name="Iriguchi M."/>
            <person name="Kawashima K."/>
            <person name="Kohara M."/>
            <person name="Matsumoto M."/>
            <person name="Shimpo S."/>
            <person name="Tsuruoka H."/>
            <person name="Wada T."/>
            <person name="Yamada M."/>
            <person name="Tabata S."/>
        </authorList>
    </citation>
    <scope>NUCLEOTIDE SEQUENCE [LARGE SCALE GENOMIC DNA]</scope>
    <source>
        <strain evidence="2">JCM 10833 / BCRC 13528 / IAM 13628 / NBRC 14792 / USDA 110</strain>
    </source>
</reference>
<dbReference type="OrthoDB" id="10006190at2"/>
<dbReference type="Proteomes" id="UP000002526">
    <property type="component" value="Chromosome"/>
</dbReference>
<dbReference type="EMBL" id="BA000040">
    <property type="protein sequence ID" value="BAC45857.1"/>
    <property type="molecule type" value="Genomic_DNA"/>
</dbReference>
<proteinExistence type="predicted"/>
<name>Q89WT6_BRADU</name>
<organism evidence="1 2">
    <name type="scientific">Bradyrhizobium diazoefficiens (strain JCM 10833 / BCRC 13528 / IAM 13628 / NBRC 14792 / USDA 110)</name>
    <dbReference type="NCBI Taxonomy" id="224911"/>
    <lineage>
        <taxon>Bacteria</taxon>
        <taxon>Pseudomonadati</taxon>
        <taxon>Pseudomonadota</taxon>
        <taxon>Alphaproteobacteria</taxon>
        <taxon>Hyphomicrobiales</taxon>
        <taxon>Nitrobacteraceae</taxon>
        <taxon>Bradyrhizobium</taxon>
    </lineage>
</organism>
<dbReference type="AlphaFoldDB" id="Q89WT6"/>
<dbReference type="HOGENOM" id="CLU_2421119_0_0_5"/>
<protein>
    <submittedName>
        <fullName evidence="1">Bsl0592 protein</fullName>
    </submittedName>
</protein>
<gene>
    <name evidence="1" type="ordered locus">bsl0592</name>
</gene>
<sequence length="91" mass="10022">MHGVVFAFFVRLPLPLPENQPRAMSMPRCSEAVFVAAFAFGEIPPQFLLSATAVHAARFSPLADVLTFLRLSPRQAPNFASRLAKQNNVQP</sequence>
<keyword evidence="2" id="KW-1185">Reference proteome</keyword>
<dbReference type="InParanoid" id="Q89WT6"/>